<evidence type="ECO:0000256" key="4">
    <source>
        <dbReference type="ARBA" id="ARBA00023004"/>
    </source>
</evidence>
<evidence type="ECO:0000256" key="2">
    <source>
        <dbReference type="ARBA" id="ARBA00010617"/>
    </source>
</evidence>
<dbReference type="InterPro" id="IPR036396">
    <property type="entry name" value="Cyt_P450_sf"/>
</dbReference>
<evidence type="ECO:0000313" key="9">
    <source>
        <dbReference type="Proteomes" id="UP000738325"/>
    </source>
</evidence>
<name>A0A9P6RMG3_9FUNG</name>
<feature type="region of interest" description="Disordered" evidence="7">
    <location>
        <begin position="371"/>
        <end position="393"/>
    </location>
</feature>
<dbReference type="InterPro" id="IPR001128">
    <property type="entry name" value="Cyt_P450"/>
</dbReference>
<protein>
    <recommendedName>
        <fullName evidence="10">Cytochrome P450</fullName>
    </recommendedName>
</protein>
<keyword evidence="3 5" id="KW-0479">Metal-binding</keyword>
<dbReference type="InterPro" id="IPR002403">
    <property type="entry name" value="Cyt_P450_E_grp-IV"/>
</dbReference>
<evidence type="ECO:0008006" key="10">
    <source>
        <dbReference type="Google" id="ProtNLM"/>
    </source>
</evidence>
<reference evidence="8" key="1">
    <citation type="journal article" date="2020" name="Fungal Divers.">
        <title>Resolving the Mortierellaceae phylogeny through synthesis of multi-gene phylogenetics and phylogenomics.</title>
        <authorList>
            <person name="Vandepol N."/>
            <person name="Liber J."/>
            <person name="Desiro A."/>
            <person name="Na H."/>
            <person name="Kennedy M."/>
            <person name="Barry K."/>
            <person name="Grigoriev I.V."/>
            <person name="Miller A.N."/>
            <person name="O'Donnell K."/>
            <person name="Stajich J.E."/>
            <person name="Bonito G."/>
        </authorList>
    </citation>
    <scope>NUCLEOTIDE SEQUENCE</scope>
    <source>
        <strain evidence="8">REB-010B</strain>
    </source>
</reference>
<dbReference type="PANTHER" id="PTHR46206">
    <property type="entry name" value="CYTOCHROME P450"/>
    <property type="match status" value="1"/>
</dbReference>
<dbReference type="GO" id="GO:0020037">
    <property type="term" value="F:heme binding"/>
    <property type="evidence" value="ECO:0007669"/>
    <property type="project" value="InterPro"/>
</dbReference>
<evidence type="ECO:0000256" key="6">
    <source>
        <dbReference type="RuleBase" id="RU000461"/>
    </source>
</evidence>
<comment type="caution">
    <text evidence="8">The sequence shown here is derived from an EMBL/GenBank/DDBJ whole genome shotgun (WGS) entry which is preliminary data.</text>
</comment>
<comment type="cofactor">
    <cofactor evidence="1 5">
        <name>heme</name>
        <dbReference type="ChEBI" id="CHEBI:30413"/>
    </cofactor>
</comment>
<dbReference type="AlphaFoldDB" id="A0A9P6RMG3"/>
<dbReference type="Pfam" id="PF00067">
    <property type="entry name" value="p450"/>
    <property type="match status" value="2"/>
</dbReference>
<evidence type="ECO:0000256" key="7">
    <source>
        <dbReference type="SAM" id="MobiDB-lite"/>
    </source>
</evidence>
<dbReference type="Proteomes" id="UP000738325">
    <property type="component" value="Unassembled WGS sequence"/>
</dbReference>
<keyword evidence="6" id="KW-0503">Monooxygenase</keyword>
<dbReference type="InterPro" id="IPR017972">
    <property type="entry name" value="Cyt_P450_CS"/>
</dbReference>
<keyword evidence="4 5" id="KW-0408">Iron</keyword>
<feature type="binding site" description="axial binding residue" evidence="5">
    <location>
        <position position="496"/>
    </location>
    <ligand>
        <name>heme</name>
        <dbReference type="ChEBI" id="CHEBI:30413"/>
    </ligand>
    <ligandPart>
        <name>Fe</name>
        <dbReference type="ChEBI" id="CHEBI:18248"/>
    </ligandPart>
</feature>
<proteinExistence type="inferred from homology"/>
<accession>A0A9P6RMG3</accession>
<keyword evidence="5 6" id="KW-0349">Heme</keyword>
<sequence length="550" mass="62232">MIGLVSSYPNAASFDIIKAALPIGVGIASAVYLTAKAAANAGYGTDKSVPTVSLRPGDSTHDKEYREDQDAFVKRCEEECGPTFHLYLFNKFMTVLSGPQIREVFLNESFSASDALDDFTNMNTFLDSMKKSNKNDDLRIVHDLVRDNISPNLPLFTPRIVSQLEVNLEREMATFPEKEGRKLVEEPLKVLQEMSAYVSLTDYLYRSVATVFMGFEVAKSRKVIDTFIVASIDFGRVLGNNRRSVPTWRSYWARANYAILNPLQVHVQTLVEAATPIILERRRLEAEAIEKGVQWDRPDDIMQRLLDNFDKYGFVDLEDVCGHLLILILVSVHTTSDTSTNLLYYLAAFPQHMDKLYAEQQEVLDAIQQEREKERQELAQKGEPMRDDLDPTHDRDLSAAAIKRMVHMDSFVREAFRFRTERLILAHRARKDITLSSGVKITKGHTVIVNVRSMHQGPEQGDEVDEFRPWRFVGKPKSATKVGTDFLPFGMGKHACPGRFIAIQELKTIGVLMVSKFSKIEIQDPSKTKQALLVNLGEPCITGLMFTSRQ</sequence>
<comment type="similarity">
    <text evidence="2 6">Belongs to the cytochrome P450 family.</text>
</comment>
<organism evidence="8 9">
    <name type="scientific">Dissophora globulifera</name>
    <dbReference type="NCBI Taxonomy" id="979702"/>
    <lineage>
        <taxon>Eukaryota</taxon>
        <taxon>Fungi</taxon>
        <taxon>Fungi incertae sedis</taxon>
        <taxon>Mucoromycota</taxon>
        <taxon>Mortierellomycotina</taxon>
        <taxon>Mortierellomycetes</taxon>
        <taxon>Mortierellales</taxon>
        <taxon>Mortierellaceae</taxon>
        <taxon>Dissophora</taxon>
    </lineage>
</organism>
<dbReference type="GO" id="GO:0005506">
    <property type="term" value="F:iron ion binding"/>
    <property type="evidence" value="ECO:0007669"/>
    <property type="project" value="InterPro"/>
</dbReference>
<evidence type="ECO:0000313" key="8">
    <source>
        <dbReference type="EMBL" id="KAG0323612.1"/>
    </source>
</evidence>
<dbReference type="SUPFAM" id="SSF48264">
    <property type="entry name" value="Cytochrome P450"/>
    <property type="match status" value="1"/>
</dbReference>
<dbReference type="Gene3D" id="1.10.630.10">
    <property type="entry name" value="Cytochrome P450"/>
    <property type="match status" value="1"/>
</dbReference>
<dbReference type="GO" id="GO:0016705">
    <property type="term" value="F:oxidoreductase activity, acting on paired donors, with incorporation or reduction of molecular oxygen"/>
    <property type="evidence" value="ECO:0007669"/>
    <property type="project" value="InterPro"/>
</dbReference>
<dbReference type="GO" id="GO:0004497">
    <property type="term" value="F:monooxygenase activity"/>
    <property type="evidence" value="ECO:0007669"/>
    <property type="project" value="UniProtKB-KW"/>
</dbReference>
<keyword evidence="6" id="KW-0560">Oxidoreductase</keyword>
<evidence type="ECO:0000256" key="5">
    <source>
        <dbReference type="PIRSR" id="PIRSR602403-1"/>
    </source>
</evidence>
<dbReference type="OrthoDB" id="1844152at2759"/>
<dbReference type="PROSITE" id="PS00086">
    <property type="entry name" value="CYTOCHROME_P450"/>
    <property type="match status" value="1"/>
</dbReference>
<keyword evidence="9" id="KW-1185">Reference proteome</keyword>
<evidence type="ECO:0000256" key="1">
    <source>
        <dbReference type="ARBA" id="ARBA00001971"/>
    </source>
</evidence>
<dbReference type="CDD" id="cd11041">
    <property type="entry name" value="CYP503A1-like"/>
    <property type="match status" value="1"/>
</dbReference>
<gene>
    <name evidence="8" type="ORF">BGZ99_002667</name>
</gene>
<evidence type="ECO:0000256" key="3">
    <source>
        <dbReference type="ARBA" id="ARBA00022723"/>
    </source>
</evidence>
<dbReference type="PANTHER" id="PTHR46206:SF7">
    <property type="entry name" value="P450, PUTATIVE (EUROFUNG)-RELATED"/>
    <property type="match status" value="1"/>
</dbReference>
<dbReference type="EMBL" id="JAAAIP010000183">
    <property type="protein sequence ID" value="KAG0323612.1"/>
    <property type="molecule type" value="Genomic_DNA"/>
</dbReference>
<dbReference type="PRINTS" id="PR00465">
    <property type="entry name" value="EP450IV"/>
</dbReference>